<dbReference type="Gene3D" id="3.50.30.50">
    <property type="entry name" value="Putative cyclase"/>
    <property type="match status" value="1"/>
</dbReference>
<dbReference type="PANTHER" id="PTHR34861">
    <property type="match status" value="1"/>
</dbReference>
<dbReference type="InterPro" id="IPR007325">
    <property type="entry name" value="KFase/CYL"/>
</dbReference>
<evidence type="ECO:0000313" key="1">
    <source>
        <dbReference type="EMBL" id="MTD52730.1"/>
    </source>
</evidence>
<dbReference type="PANTHER" id="PTHR34861:SF10">
    <property type="entry name" value="CYCLASE"/>
    <property type="match status" value="1"/>
</dbReference>
<accession>A0A6N7YZQ5</accession>
<comment type="caution">
    <text evidence="1">The sequence shown here is derived from an EMBL/GenBank/DDBJ whole genome shotgun (WGS) entry which is preliminary data.</text>
</comment>
<dbReference type="Proteomes" id="UP000440096">
    <property type="component" value="Unassembled WGS sequence"/>
</dbReference>
<sequence>MNAPAESTAAVLTRTLSSGTVVDLSQPWENGMPCSPSHPGFRFALLRRHGDGTNAHGMSGATELIVTGGHVGTHVDALCHVGQDGKLFGGVDALEASRGGRFSVHGVDTLAPFLCRSVLADIPRAQGKTRLDAGYAISADDIATALCGTPVHPGDAVLVRTGWPQLYTDPVAYVGHATGVPGLGPDAAEYLASLEVRAVGCDTIAADRIAPGQGHSYLPAHEVLLVRHGIPLLEVLDLEHLAQLGPHDFIFVAVPLKITGGTGSPIRPLAVLFDG</sequence>
<dbReference type="RefSeq" id="WP_154754980.1">
    <property type="nucleotide sequence ID" value="NZ_WMBA01000002.1"/>
</dbReference>
<reference evidence="1 2" key="1">
    <citation type="submission" date="2019-11" db="EMBL/GenBank/DDBJ databases">
        <title>Draft genome of Amycolatopsis RM579.</title>
        <authorList>
            <person name="Duangmal K."/>
            <person name="Mingma R."/>
        </authorList>
    </citation>
    <scope>NUCLEOTIDE SEQUENCE [LARGE SCALE GENOMIC DNA]</scope>
    <source>
        <strain evidence="1 2">RM579</strain>
    </source>
</reference>
<dbReference type="EMBL" id="WMBA01000002">
    <property type="protein sequence ID" value="MTD52730.1"/>
    <property type="molecule type" value="Genomic_DNA"/>
</dbReference>
<dbReference type="SUPFAM" id="SSF102198">
    <property type="entry name" value="Putative cyclase"/>
    <property type="match status" value="1"/>
</dbReference>
<dbReference type="InterPro" id="IPR037175">
    <property type="entry name" value="KFase_sf"/>
</dbReference>
<dbReference type="GO" id="GO:0004061">
    <property type="term" value="F:arylformamidase activity"/>
    <property type="evidence" value="ECO:0007669"/>
    <property type="project" value="InterPro"/>
</dbReference>
<protein>
    <submittedName>
        <fullName evidence="1">Cyclase family protein</fullName>
    </submittedName>
</protein>
<gene>
    <name evidence="1" type="ORF">GKO32_01865</name>
</gene>
<proteinExistence type="predicted"/>
<dbReference type="OrthoDB" id="7067800at2"/>
<dbReference type="AlphaFoldDB" id="A0A6N7YZQ5"/>
<evidence type="ECO:0000313" key="2">
    <source>
        <dbReference type="Proteomes" id="UP000440096"/>
    </source>
</evidence>
<dbReference type="Pfam" id="PF04199">
    <property type="entry name" value="Cyclase"/>
    <property type="match status" value="1"/>
</dbReference>
<name>A0A6N7YZQ5_9PSEU</name>
<organism evidence="1 2">
    <name type="scientific">Amycolatopsis pithecellobii</name>
    <dbReference type="NCBI Taxonomy" id="664692"/>
    <lineage>
        <taxon>Bacteria</taxon>
        <taxon>Bacillati</taxon>
        <taxon>Actinomycetota</taxon>
        <taxon>Actinomycetes</taxon>
        <taxon>Pseudonocardiales</taxon>
        <taxon>Pseudonocardiaceae</taxon>
        <taxon>Amycolatopsis</taxon>
    </lineage>
</organism>
<keyword evidence="2" id="KW-1185">Reference proteome</keyword>
<dbReference type="GO" id="GO:0019441">
    <property type="term" value="P:L-tryptophan catabolic process to kynurenine"/>
    <property type="evidence" value="ECO:0007669"/>
    <property type="project" value="InterPro"/>
</dbReference>